<dbReference type="OrthoDB" id="3267550at2"/>
<evidence type="ECO:0000256" key="1">
    <source>
        <dbReference type="SAM" id="SignalP"/>
    </source>
</evidence>
<dbReference type="EMBL" id="PGTZ01000007">
    <property type="protein sequence ID" value="PJI93966.1"/>
    <property type="molecule type" value="Genomic_DNA"/>
</dbReference>
<dbReference type="PROSITE" id="PS51257">
    <property type="entry name" value="PROKAR_LIPOPROTEIN"/>
    <property type="match status" value="1"/>
</dbReference>
<accession>A0A2M8WT09</accession>
<feature type="chain" id="PRO_5038903374" description="Copper(I)-binding protein" evidence="1">
    <location>
        <begin position="20"/>
        <end position="160"/>
    </location>
</feature>
<evidence type="ECO:0008006" key="4">
    <source>
        <dbReference type="Google" id="ProtNLM"/>
    </source>
</evidence>
<keyword evidence="3" id="KW-1185">Reference proteome</keyword>
<name>A0A2M8WT09_9MICO</name>
<feature type="signal peptide" evidence="1">
    <location>
        <begin position="1"/>
        <end position="19"/>
    </location>
</feature>
<keyword evidence="1" id="KW-0732">Signal</keyword>
<dbReference type="AlphaFoldDB" id="A0A2M8WT09"/>
<protein>
    <recommendedName>
        <fullName evidence="4">Copper(I)-binding protein</fullName>
    </recommendedName>
</protein>
<gene>
    <name evidence="2" type="ORF">CLV34_1447</name>
</gene>
<dbReference type="Proteomes" id="UP000231586">
    <property type="component" value="Unassembled WGS sequence"/>
</dbReference>
<sequence length="160" mass="15972">MNRSTARLTSMIAVPVALVAAAVLSGCAPIETDKPVQISDGVDVTVGDVKGINLLVISEDEGQPGRLLGAFTNSGDADEVVNVAADGASPQTVSVAAGKTVYLSGSDDAEEVTIDTTTAAPGAVLPTTFSVSDTSEDVKVPVLDGTLPEYATLVPTAAAG</sequence>
<comment type="caution">
    <text evidence="2">The sequence shown here is derived from an EMBL/GenBank/DDBJ whole genome shotgun (WGS) entry which is preliminary data.</text>
</comment>
<organism evidence="2 3">
    <name type="scientific">Luteimicrobium subarcticum</name>
    <dbReference type="NCBI Taxonomy" id="620910"/>
    <lineage>
        <taxon>Bacteria</taxon>
        <taxon>Bacillati</taxon>
        <taxon>Actinomycetota</taxon>
        <taxon>Actinomycetes</taxon>
        <taxon>Micrococcales</taxon>
        <taxon>Luteimicrobium</taxon>
    </lineage>
</organism>
<evidence type="ECO:0000313" key="2">
    <source>
        <dbReference type="EMBL" id="PJI93966.1"/>
    </source>
</evidence>
<reference evidence="2 3" key="1">
    <citation type="submission" date="2017-11" db="EMBL/GenBank/DDBJ databases">
        <title>Genomic Encyclopedia of Archaeal and Bacterial Type Strains, Phase II (KMG-II): From Individual Species to Whole Genera.</title>
        <authorList>
            <person name="Goeker M."/>
        </authorList>
    </citation>
    <scope>NUCLEOTIDE SEQUENCE [LARGE SCALE GENOMIC DNA]</scope>
    <source>
        <strain evidence="2 3">DSM 22413</strain>
    </source>
</reference>
<evidence type="ECO:0000313" key="3">
    <source>
        <dbReference type="Proteomes" id="UP000231586"/>
    </source>
</evidence>
<proteinExistence type="predicted"/>
<dbReference type="RefSeq" id="WP_157803740.1">
    <property type="nucleotide sequence ID" value="NZ_PGTZ01000007.1"/>
</dbReference>